<keyword evidence="5 7" id="KW-1133">Transmembrane helix</keyword>
<dbReference type="GO" id="GO:0005886">
    <property type="term" value="C:plasma membrane"/>
    <property type="evidence" value="ECO:0007669"/>
    <property type="project" value="UniProtKB-SubCell"/>
</dbReference>
<dbReference type="InterPro" id="IPR051605">
    <property type="entry name" value="CstA"/>
</dbReference>
<feature type="transmembrane region" description="Helical" evidence="7">
    <location>
        <begin position="513"/>
        <end position="531"/>
    </location>
</feature>
<feature type="transmembrane region" description="Helical" evidence="7">
    <location>
        <begin position="446"/>
        <end position="474"/>
    </location>
</feature>
<dbReference type="STRING" id="1197717.BED41_15945"/>
<evidence type="ECO:0000256" key="1">
    <source>
        <dbReference type="ARBA" id="ARBA00004651"/>
    </source>
</evidence>
<feature type="transmembrane region" description="Helical" evidence="7">
    <location>
        <begin position="191"/>
        <end position="214"/>
    </location>
</feature>
<dbReference type="PANTHER" id="PTHR30252:SF0">
    <property type="entry name" value="PEPTIDE TRANSPORTER CSTA"/>
    <property type="match status" value="1"/>
</dbReference>
<evidence type="ECO:0000256" key="4">
    <source>
        <dbReference type="ARBA" id="ARBA00022692"/>
    </source>
</evidence>
<feature type="transmembrane region" description="Helical" evidence="7">
    <location>
        <begin position="220"/>
        <end position="240"/>
    </location>
</feature>
<protein>
    <submittedName>
        <fullName evidence="9">Carbon starvation protein CstA</fullName>
    </submittedName>
</protein>
<feature type="transmembrane region" description="Helical" evidence="7">
    <location>
        <begin position="159"/>
        <end position="179"/>
    </location>
</feature>
<dbReference type="GeneID" id="83059338"/>
<dbReference type="Proteomes" id="UP000093044">
    <property type="component" value="Chromosome"/>
</dbReference>
<feature type="transmembrane region" description="Helical" evidence="7">
    <location>
        <begin position="249"/>
        <end position="268"/>
    </location>
</feature>
<feature type="transmembrane region" description="Helical" evidence="7">
    <location>
        <begin position="330"/>
        <end position="353"/>
    </location>
</feature>
<accession>A0A1B2I926</accession>
<organism evidence="9 10">
    <name type="scientific">Cloacibacillus porcorum</name>
    <dbReference type="NCBI Taxonomy" id="1197717"/>
    <lineage>
        <taxon>Bacteria</taxon>
        <taxon>Thermotogati</taxon>
        <taxon>Synergistota</taxon>
        <taxon>Synergistia</taxon>
        <taxon>Synergistales</taxon>
        <taxon>Synergistaceae</taxon>
        <taxon>Cloacibacillus</taxon>
    </lineage>
</organism>
<dbReference type="OrthoDB" id="9761224at2"/>
<name>A0A1B2I926_9BACT</name>
<dbReference type="KEGG" id="cpor:BED41_15945"/>
<evidence type="ECO:0000259" key="8">
    <source>
        <dbReference type="Pfam" id="PF02554"/>
    </source>
</evidence>
<comment type="subcellular location">
    <subcellularLocation>
        <location evidence="1">Cell membrane</location>
        <topology evidence="1">Multi-pass membrane protein</topology>
    </subcellularLocation>
</comment>
<evidence type="ECO:0000313" key="10">
    <source>
        <dbReference type="Proteomes" id="UP000093044"/>
    </source>
</evidence>
<evidence type="ECO:0000256" key="2">
    <source>
        <dbReference type="ARBA" id="ARBA00007755"/>
    </source>
</evidence>
<keyword evidence="3" id="KW-1003">Cell membrane</keyword>
<dbReference type="InterPro" id="IPR003706">
    <property type="entry name" value="CstA_N"/>
</dbReference>
<comment type="similarity">
    <text evidence="2">Belongs to the peptide transporter carbon starvation (CstA) (TC 2.A.114) family.</text>
</comment>
<feature type="domain" description="CstA N-terminal" evidence="8">
    <location>
        <begin position="4"/>
        <end position="344"/>
    </location>
</feature>
<gene>
    <name evidence="9" type="ORF">BED41_15945</name>
</gene>
<feature type="transmembrane region" description="Helical" evidence="7">
    <location>
        <begin position="129"/>
        <end position="153"/>
    </location>
</feature>
<feature type="domain" description="CstA N-terminal" evidence="8">
    <location>
        <begin position="353"/>
        <end position="496"/>
    </location>
</feature>
<evidence type="ECO:0000256" key="5">
    <source>
        <dbReference type="ARBA" id="ARBA00022989"/>
    </source>
</evidence>
<feature type="transmembrane region" description="Helical" evidence="7">
    <location>
        <begin position="481"/>
        <end position="501"/>
    </location>
</feature>
<evidence type="ECO:0000256" key="3">
    <source>
        <dbReference type="ARBA" id="ARBA00022475"/>
    </source>
</evidence>
<dbReference type="GO" id="GO:0009267">
    <property type="term" value="P:cellular response to starvation"/>
    <property type="evidence" value="ECO:0007669"/>
    <property type="project" value="InterPro"/>
</dbReference>
<sequence>MFFMMFVVSALLLVLGYIFYGKFMAKVYGLSNGNVTPAEQMNDGMDYCPTHPAVVLGHHFSSIAGAGPIVGPITAASMFGWLPTILWCIFGSIFLGGPHDFGAVVASMRHEGKSVGEVIDHWIGRKGKQLFLVFTILSLFLVVAVFLVLTTATFVTDPVVAFVSCMYIFLAVISGLLIYRFNMNLKFVTLVMLAIIAVCTIWGGDWPFVAAVFTHSADQWNIFLAVYILAASVLPVWLLLQPRDYLASYFLYFAVAIGAIGMIFGASMDSGNVPMIAKNIQWFGLGKANLWPMMFVIVACGAISGFHSLVGSGTTSKQLAHEADALPVGYGAMLLEGLVAVIALGTLMVAGGIQKGGPVGTFAAGFGQFCTIVGIDPVLGTRLGAIAINGFLLTSLDTATRLARYQIQELTDYKINKYAATIIAVIVALVLVYVKTKGPDGNPVPAWAVIWPVFGASNQLVAALAILGIAMWIIRGLKKKATFLLVPFWFMLFTSMAGLVVEIKGTLTSAHPNYILAGISALLLVLALLMTKEGITALNKEKSGEFVK</sequence>
<evidence type="ECO:0000256" key="6">
    <source>
        <dbReference type="ARBA" id="ARBA00023136"/>
    </source>
</evidence>
<dbReference type="PANTHER" id="PTHR30252">
    <property type="entry name" value="INNER MEMBRANE PEPTIDE TRANSPORTER"/>
    <property type="match status" value="1"/>
</dbReference>
<evidence type="ECO:0000256" key="7">
    <source>
        <dbReference type="SAM" id="Phobius"/>
    </source>
</evidence>
<evidence type="ECO:0000313" key="9">
    <source>
        <dbReference type="EMBL" id="ANZ46462.1"/>
    </source>
</evidence>
<keyword evidence="4 7" id="KW-0812">Transmembrane</keyword>
<dbReference type="RefSeq" id="WP_066748636.1">
    <property type="nucleotide sequence ID" value="NZ_CP016757.1"/>
</dbReference>
<feature type="transmembrane region" description="Helical" evidence="7">
    <location>
        <begin position="84"/>
        <end position="108"/>
    </location>
</feature>
<dbReference type="Pfam" id="PF02554">
    <property type="entry name" value="CstA"/>
    <property type="match status" value="2"/>
</dbReference>
<dbReference type="EMBL" id="CP016757">
    <property type="protein sequence ID" value="ANZ46462.1"/>
    <property type="molecule type" value="Genomic_DNA"/>
</dbReference>
<keyword evidence="6 7" id="KW-0472">Membrane</keyword>
<keyword evidence="10" id="KW-1185">Reference proteome</keyword>
<feature type="transmembrane region" description="Helical" evidence="7">
    <location>
        <begin position="288"/>
        <end position="310"/>
    </location>
</feature>
<feature type="transmembrane region" description="Helical" evidence="7">
    <location>
        <begin position="415"/>
        <end position="434"/>
    </location>
</feature>
<reference evidence="9" key="1">
    <citation type="submission" date="2016-08" db="EMBL/GenBank/DDBJ databases">
        <title>Complete genome of Cloacibacillus porcorum.</title>
        <authorList>
            <person name="Looft T."/>
            <person name="Bayles D.O."/>
            <person name="Alt D.P."/>
        </authorList>
    </citation>
    <scope>NUCLEOTIDE SEQUENCE [LARGE SCALE GENOMIC DNA]</scope>
    <source>
        <strain evidence="9">CL-84</strain>
    </source>
</reference>
<dbReference type="AlphaFoldDB" id="A0A1B2I926"/>
<feature type="transmembrane region" description="Helical" evidence="7">
    <location>
        <begin position="383"/>
        <end position="403"/>
    </location>
</feature>
<proteinExistence type="inferred from homology"/>